<dbReference type="FunFam" id="3.30.200.20:FF:000059">
    <property type="entry name" value="S-receptor-like serine/threonine-protein kinase"/>
    <property type="match status" value="1"/>
</dbReference>
<evidence type="ECO:0000256" key="1">
    <source>
        <dbReference type="ARBA" id="ARBA00004479"/>
    </source>
</evidence>
<dbReference type="Pfam" id="PF01453">
    <property type="entry name" value="B_lectin"/>
    <property type="match status" value="1"/>
</dbReference>
<evidence type="ECO:0000256" key="6">
    <source>
        <dbReference type="ARBA" id="ARBA00022692"/>
    </source>
</evidence>
<dbReference type="EMBL" id="CAJGYO010000005">
    <property type="protein sequence ID" value="CAD6230436.1"/>
    <property type="molecule type" value="Genomic_DNA"/>
</dbReference>
<dbReference type="PROSITE" id="PS00107">
    <property type="entry name" value="PROTEIN_KINASE_ATP"/>
    <property type="match status" value="1"/>
</dbReference>
<dbReference type="Gene3D" id="3.50.4.10">
    <property type="entry name" value="Hepatocyte Growth Factor"/>
    <property type="match status" value="1"/>
</dbReference>
<keyword evidence="25" id="KW-1185">Reference proteome</keyword>
<dbReference type="PANTHER" id="PTHR47974">
    <property type="entry name" value="OS07G0415500 PROTEIN"/>
    <property type="match status" value="1"/>
</dbReference>
<comment type="caution">
    <text evidence="24">The sequence shown here is derived from an EMBL/GenBank/DDBJ whole genome shotgun (WGS) entry which is preliminary data.</text>
</comment>
<keyword evidence="10 18" id="KW-0067">ATP-binding</keyword>
<accession>A0A811NSQ9</accession>
<dbReference type="GO" id="GO:0005524">
    <property type="term" value="F:ATP binding"/>
    <property type="evidence" value="ECO:0007669"/>
    <property type="project" value="UniProtKB-UniRule"/>
</dbReference>
<feature type="domain" description="Protein kinase" evidence="21">
    <location>
        <begin position="513"/>
        <end position="800"/>
    </location>
</feature>
<organism evidence="24 25">
    <name type="scientific">Miscanthus lutarioriparius</name>
    <dbReference type="NCBI Taxonomy" id="422564"/>
    <lineage>
        <taxon>Eukaryota</taxon>
        <taxon>Viridiplantae</taxon>
        <taxon>Streptophyta</taxon>
        <taxon>Embryophyta</taxon>
        <taxon>Tracheophyta</taxon>
        <taxon>Spermatophyta</taxon>
        <taxon>Magnoliopsida</taxon>
        <taxon>Liliopsida</taxon>
        <taxon>Poales</taxon>
        <taxon>Poaceae</taxon>
        <taxon>PACMAD clade</taxon>
        <taxon>Panicoideae</taxon>
        <taxon>Andropogonodae</taxon>
        <taxon>Andropogoneae</taxon>
        <taxon>Saccharinae</taxon>
        <taxon>Miscanthus</taxon>
    </lineage>
</organism>
<dbReference type="SUPFAM" id="SSF51110">
    <property type="entry name" value="alpha-D-mannose-specific plant lectins"/>
    <property type="match status" value="1"/>
</dbReference>
<dbReference type="PROSITE" id="PS50948">
    <property type="entry name" value="PAN"/>
    <property type="match status" value="1"/>
</dbReference>
<dbReference type="OrthoDB" id="635774at2759"/>
<keyword evidence="14" id="KW-0675">Receptor</keyword>
<dbReference type="InterPro" id="IPR003609">
    <property type="entry name" value="Pan_app"/>
</dbReference>
<feature type="binding site" evidence="18">
    <location>
        <position position="542"/>
    </location>
    <ligand>
        <name>ATP</name>
        <dbReference type="ChEBI" id="CHEBI:30616"/>
    </ligand>
</feature>
<dbReference type="Pfam" id="PF08276">
    <property type="entry name" value="PAN_2"/>
    <property type="match status" value="1"/>
</dbReference>
<dbReference type="Gene3D" id="3.30.200.20">
    <property type="entry name" value="Phosphorylase Kinase, domain 1"/>
    <property type="match status" value="1"/>
</dbReference>
<keyword evidence="11 19" id="KW-1133">Transmembrane helix</keyword>
<dbReference type="PROSITE" id="PS50011">
    <property type="entry name" value="PROTEIN_KINASE_DOM"/>
    <property type="match status" value="1"/>
</dbReference>
<evidence type="ECO:0000313" key="25">
    <source>
        <dbReference type="Proteomes" id="UP000604825"/>
    </source>
</evidence>
<evidence type="ECO:0000256" key="3">
    <source>
        <dbReference type="ARBA" id="ARBA00022527"/>
    </source>
</evidence>
<dbReference type="InterPro" id="IPR011009">
    <property type="entry name" value="Kinase-like_dom_sf"/>
</dbReference>
<keyword evidence="8 18" id="KW-0547">Nucleotide-binding</keyword>
<dbReference type="PANTHER" id="PTHR47974:SF15">
    <property type="entry name" value="RECEPTOR-LIKE SERINE_THREONINE-PROTEIN KINASE"/>
    <property type="match status" value="1"/>
</dbReference>
<dbReference type="Gene3D" id="1.10.510.10">
    <property type="entry name" value="Transferase(Phosphotransferase) domain 1"/>
    <property type="match status" value="1"/>
</dbReference>
<feature type="chain" id="PRO_5032902986" description="non-specific serine/threonine protein kinase" evidence="20">
    <location>
        <begin position="26"/>
        <end position="977"/>
    </location>
</feature>
<proteinExistence type="predicted"/>
<evidence type="ECO:0000256" key="12">
    <source>
        <dbReference type="ARBA" id="ARBA00023136"/>
    </source>
</evidence>
<evidence type="ECO:0000256" key="10">
    <source>
        <dbReference type="ARBA" id="ARBA00022840"/>
    </source>
</evidence>
<keyword evidence="13" id="KW-1015">Disulfide bond</keyword>
<gene>
    <name evidence="24" type="ORF">NCGR_LOCUS20752</name>
</gene>
<evidence type="ECO:0000256" key="8">
    <source>
        <dbReference type="ARBA" id="ARBA00022741"/>
    </source>
</evidence>
<dbReference type="AlphaFoldDB" id="A0A811NSQ9"/>
<dbReference type="GO" id="GO:0051707">
    <property type="term" value="P:response to other organism"/>
    <property type="evidence" value="ECO:0007669"/>
    <property type="project" value="UniProtKB-ARBA"/>
</dbReference>
<dbReference type="Pfam" id="PF00069">
    <property type="entry name" value="Pkinase"/>
    <property type="match status" value="1"/>
</dbReference>
<dbReference type="PROSITE" id="PS00108">
    <property type="entry name" value="PROTEIN_KINASE_ST"/>
    <property type="match status" value="1"/>
</dbReference>
<keyword evidence="9" id="KW-0418">Kinase</keyword>
<dbReference type="InterPro" id="IPR036426">
    <property type="entry name" value="Bulb-type_lectin_dom_sf"/>
</dbReference>
<evidence type="ECO:0000256" key="11">
    <source>
        <dbReference type="ARBA" id="ARBA00022989"/>
    </source>
</evidence>
<feature type="signal peptide" evidence="20">
    <location>
        <begin position="1"/>
        <end position="25"/>
    </location>
</feature>
<evidence type="ECO:0000256" key="20">
    <source>
        <dbReference type="SAM" id="SignalP"/>
    </source>
</evidence>
<dbReference type="GO" id="GO:0048544">
    <property type="term" value="P:recognition of pollen"/>
    <property type="evidence" value="ECO:0007669"/>
    <property type="project" value="InterPro"/>
</dbReference>
<dbReference type="SMART" id="SM00220">
    <property type="entry name" value="S_TKc"/>
    <property type="match status" value="1"/>
</dbReference>
<reference evidence="24" key="1">
    <citation type="submission" date="2020-10" db="EMBL/GenBank/DDBJ databases">
        <authorList>
            <person name="Han B."/>
            <person name="Lu T."/>
            <person name="Zhao Q."/>
            <person name="Huang X."/>
            <person name="Zhao Y."/>
        </authorList>
    </citation>
    <scope>NUCLEOTIDE SEQUENCE</scope>
</reference>
<feature type="transmembrane region" description="Helical" evidence="19">
    <location>
        <begin position="454"/>
        <end position="479"/>
    </location>
</feature>
<evidence type="ECO:0000256" key="19">
    <source>
        <dbReference type="SAM" id="Phobius"/>
    </source>
</evidence>
<dbReference type="EC" id="2.7.11.1" evidence="2"/>
<evidence type="ECO:0000256" key="13">
    <source>
        <dbReference type="ARBA" id="ARBA00023157"/>
    </source>
</evidence>
<keyword evidence="6 19" id="KW-0812">Transmembrane</keyword>
<feature type="domain" description="Bulb-type lectin" evidence="22">
    <location>
        <begin position="20"/>
        <end position="148"/>
    </location>
</feature>
<keyword evidence="12 19" id="KW-0472">Membrane</keyword>
<keyword evidence="3" id="KW-0723">Serine/threonine-protein kinase</keyword>
<keyword evidence="4" id="KW-0245">EGF-like domain</keyword>
<evidence type="ECO:0000256" key="4">
    <source>
        <dbReference type="ARBA" id="ARBA00022536"/>
    </source>
</evidence>
<dbReference type="InterPro" id="IPR000719">
    <property type="entry name" value="Prot_kinase_dom"/>
</dbReference>
<dbReference type="Gene3D" id="2.90.10.10">
    <property type="entry name" value="Bulb-type lectin domain"/>
    <property type="match status" value="2"/>
</dbReference>
<dbReference type="FunFam" id="1.10.510.10:FF:000302">
    <property type="entry name" value="Serine/threonine-protein kinase"/>
    <property type="match status" value="1"/>
</dbReference>
<evidence type="ECO:0000313" key="24">
    <source>
        <dbReference type="EMBL" id="CAD6230436.1"/>
    </source>
</evidence>
<protein>
    <recommendedName>
        <fullName evidence="2">non-specific serine/threonine protein kinase</fullName>
        <ecNumber evidence="2">2.7.11.1</ecNumber>
    </recommendedName>
</protein>
<dbReference type="Pfam" id="PF00954">
    <property type="entry name" value="S_locus_glycop"/>
    <property type="match status" value="1"/>
</dbReference>
<comment type="catalytic activity">
    <reaction evidence="17">
        <text>L-seryl-[protein] + ATP = O-phospho-L-seryl-[protein] + ADP + H(+)</text>
        <dbReference type="Rhea" id="RHEA:17989"/>
        <dbReference type="Rhea" id="RHEA-COMP:9863"/>
        <dbReference type="Rhea" id="RHEA-COMP:11604"/>
        <dbReference type="ChEBI" id="CHEBI:15378"/>
        <dbReference type="ChEBI" id="CHEBI:29999"/>
        <dbReference type="ChEBI" id="CHEBI:30616"/>
        <dbReference type="ChEBI" id="CHEBI:83421"/>
        <dbReference type="ChEBI" id="CHEBI:456216"/>
        <dbReference type="EC" id="2.7.11.1"/>
    </reaction>
</comment>
<evidence type="ECO:0000256" key="16">
    <source>
        <dbReference type="ARBA" id="ARBA00047899"/>
    </source>
</evidence>
<comment type="subcellular location">
    <subcellularLocation>
        <location evidence="1">Membrane</location>
        <topology evidence="1">Single-pass type I membrane protein</topology>
    </subcellularLocation>
</comment>
<dbReference type="SMART" id="SM00108">
    <property type="entry name" value="B_lectin"/>
    <property type="match status" value="1"/>
</dbReference>
<keyword evidence="5" id="KW-0808">Transferase</keyword>
<dbReference type="PROSITE" id="PS50927">
    <property type="entry name" value="BULB_LECTIN"/>
    <property type="match status" value="1"/>
</dbReference>
<evidence type="ECO:0000256" key="7">
    <source>
        <dbReference type="ARBA" id="ARBA00022729"/>
    </source>
</evidence>
<evidence type="ECO:0000256" key="17">
    <source>
        <dbReference type="ARBA" id="ARBA00048679"/>
    </source>
</evidence>
<evidence type="ECO:0000256" key="14">
    <source>
        <dbReference type="ARBA" id="ARBA00023170"/>
    </source>
</evidence>
<keyword evidence="7 20" id="KW-0732">Signal</keyword>
<evidence type="ECO:0000259" key="23">
    <source>
        <dbReference type="PROSITE" id="PS50948"/>
    </source>
</evidence>
<evidence type="ECO:0000256" key="2">
    <source>
        <dbReference type="ARBA" id="ARBA00012513"/>
    </source>
</evidence>
<evidence type="ECO:0000256" key="18">
    <source>
        <dbReference type="PROSITE-ProRule" id="PRU10141"/>
    </source>
</evidence>
<dbReference type="InterPro" id="IPR008271">
    <property type="entry name" value="Ser/Thr_kinase_AS"/>
</dbReference>
<dbReference type="SUPFAM" id="SSF56112">
    <property type="entry name" value="Protein kinase-like (PK-like)"/>
    <property type="match status" value="1"/>
</dbReference>
<dbReference type="InterPro" id="IPR001480">
    <property type="entry name" value="Bulb-type_lectin_dom"/>
</dbReference>
<comment type="catalytic activity">
    <reaction evidence="16">
        <text>L-threonyl-[protein] + ATP = O-phospho-L-threonyl-[protein] + ADP + H(+)</text>
        <dbReference type="Rhea" id="RHEA:46608"/>
        <dbReference type="Rhea" id="RHEA-COMP:11060"/>
        <dbReference type="Rhea" id="RHEA-COMP:11605"/>
        <dbReference type="ChEBI" id="CHEBI:15378"/>
        <dbReference type="ChEBI" id="CHEBI:30013"/>
        <dbReference type="ChEBI" id="CHEBI:30616"/>
        <dbReference type="ChEBI" id="CHEBI:61977"/>
        <dbReference type="ChEBI" id="CHEBI:456216"/>
        <dbReference type="EC" id="2.7.11.1"/>
    </reaction>
</comment>
<evidence type="ECO:0000259" key="22">
    <source>
        <dbReference type="PROSITE" id="PS50927"/>
    </source>
</evidence>
<dbReference type="CDD" id="cd01098">
    <property type="entry name" value="PAN_AP_plant"/>
    <property type="match status" value="1"/>
</dbReference>
<feature type="domain" description="Apple" evidence="23">
    <location>
        <begin position="325"/>
        <end position="410"/>
    </location>
</feature>
<keyword evidence="15" id="KW-0325">Glycoprotein</keyword>
<sequence>MQRKSPRLAILISLVSLLLCSSASAQHTLGAGSSLSVEDHARPFLVSPNATFSCGFLEAGNNAFSFSVWYTDAANKTAVWTANPDAAVNGRGSRISFRRDGGLALSGANGTTVWESKTSGSGLSISLLDSGNLVISDLSSRRTLWQSFDWPTDTLVPSQQLTKDTTLVARYFYLYYDNDNVLRLRYDSPNMSSIYWPNPDYGVFPNGRTLYNSSRIAVLDDTGVFLSSDNLRVVASDLGRPGVKRRLTIDPDGNLRIYSLDSSTGGWTVTWAAMAQACSAHGLCGRNAICVYQPSLRCLCVPGHETVDRHDWRQGCRPMYSVPNCSQAAPPEQRFKFVEVPHTDFYGYDVGYNASSDTFEHCKKLCLEMCSCAAFSYRPFEGRGVCYLKGFLYNGYTSPNFNGNIYLKVPIGFDASAQSVSARSSEGLTCNPDGPEIVQGTPDTFRASRNNAKWSYLFAFAGVLGVLDIIFIGTSWWFLSSKQSIPSSLEAGYRMVTGQFRRFTYRELKDATGNFKEELGRGGSGVVYRGVLDKGKVVAVKKLTNVAGGDEEFWAEMTLIGRINHINLVRIWGFCSQGKHKLLVYEYVENESLDRHLFDTDRTTLPWRERYRIALGTARGLAYLHHECLEWVVHCDVKPENILLTREFDAKIADFGLAKLSKRDSAAGDSMPLSHMRGTTGYMAPEWALNVPINAKVDVYSYGVVLLEMVMGCRVCDQTTAGGERLEMSQIAQALRQVVATGNVVPLVDGRLQGQFNPRQALEMVRISLSCMEDRTNRPTMDDVAKALTACDDEDEHPAYSLLLTIFPKFVANNLISTSRSSHLSSHSISHPRPAAVVVHDHYTRQQRKLDAMDPSLKFLLDEFNRRFDDHDAKWEQRFTDLNCDRSAHDVIVDCRFAELAQPSTVIDQRLADLELVWVNQKVDVTRRLSDLKVVRIQQISDERDEWVAELEVAAADINAWIPELEGVVDDLKLEGN</sequence>
<evidence type="ECO:0000256" key="9">
    <source>
        <dbReference type="ARBA" id="ARBA00022777"/>
    </source>
</evidence>
<dbReference type="GO" id="GO:0004674">
    <property type="term" value="F:protein serine/threonine kinase activity"/>
    <property type="evidence" value="ECO:0007669"/>
    <property type="project" value="UniProtKB-KW"/>
</dbReference>
<name>A0A811NSQ9_9POAL</name>
<dbReference type="SMART" id="SM00473">
    <property type="entry name" value="PAN_AP"/>
    <property type="match status" value="1"/>
</dbReference>
<evidence type="ECO:0000256" key="5">
    <source>
        <dbReference type="ARBA" id="ARBA00022679"/>
    </source>
</evidence>
<dbReference type="InterPro" id="IPR000858">
    <property type="entry name" value="S_locus_glycoprot_dom"/>
</dbReference>
<dbReference type="Proteomes" id="UP000604825">
    <property type="component" value="Unassembled WGS sequence"/>
</dbReference>
<dbReference type="GO" id="GO:0016020">
    <property type="term" value="C:membrane"/>
    <property type="evidence" value="ECO:0007669"/>
    <property type="project" value="UniProtKB-SubCell"/>
</dbReference>
<dbReference type="InterPro" id="IPR017441">
    <property type="entry name" value="Protein_kinase_ATP_BS"/>
</dbReference>
<evidence type="ECO:0000256" key="15">
    <source>
        <dbReference type="ARBA" id="ARBA00023180"/>
    </source>
</evidence>
<dbReference type="FunFam" id="2.90.10.10:FF:000021">
    <property type="entry name" value="Serine/threonine-protein kinase"/>
    <property type="match status" value="1"/>
</dbReference>
<evidence type="ECO:0000259" key="21">
    <source>
        <dbReference type="PROSITE" id="PS50011"/>
    </source>
</evidence>
<dbReference type="CDD" id="cd00028">
    <property type="entry name" value="B_lectin"/>
    <property type="match status" value="1"/>
</dbReference>